<dbReference type="EMBL" id="JAJUWU010000020">
    <property type="protein sequence ID" value="MCE7030112.1"/>
    <property type="molecule type" value="Genomic_DNA"/>
</dbReference>
<sequence length="120" mass="13561">MSLDRYRRLAALLKNKTEDGSLSWSLAGDQSVLQSNISGYTLQLSESDGDRGSIYTVDIFNKDGDIIDSFNDEDIDKDDLYAQNFYGMMRETFHAAKRKASGADRALDEILKSLDEMFPF</sequence>
<evidence type="ECO:0000313" key="2">
    <source>
        <dbReference type="Proteomes" id="UP001139035"/>
    </source>
</evidence>
<evidence type="ECO:0000313" key="1">
    <source>
        <dbReference type="EMBL" id="MCE7030112.1"/>
    </source>
</evidence>
<organism evidence="1 2">
    <name type="scientific">Jiella avicenniae</name>
    <dbReference type="NCBI Taxonomy" id="2907202"/>
    <lineage>
        <taxon>Bacteria</taxon>
        <taxon>Pseudomonadati</taxon>
        <taxon>Pseudomonadota</taxon>
        <taxon>Alphaproteobacteria</taxon>
        <taxon>Hyphomicrobiales</taxon>
        <taxon>Aurantimonadaceae</taxon>
        <taxon>Jiella</taxon>
    </lineage>
</organism>
<dbReference type="Proteomes" id="UP001139035">
    <property type="component" value="Unassembled WGS sequence"/>
</dbReference>
<proteinExistence type="predicted"/>
<dbReference type="AlphaFoldDB" id="A0A9X1P2C8"/>
<comment type="caution">
    <text evidence="1">The sequence shown here is derived from an EMBL/GenBank/DDBJ whole genome shotgun (WGS) entry which is preliminary data.</text>
</comment>
<dbReference type="RefSeq" id="WP_233721186.1">
    <property type="nucleotide sequence ID" value="NZ_JAJUWU010000020.1"/>
</dbReference>
<keyword evidence="2" id="KW-1185">Reference proteome</keyword>
<gene>
    <name evidence="1" type="ORF">LZD57_19150</name>
</gene>
<reference evidence="1" key="1">
    <citation type="submission" date="2022-01" db="EMBL/GenBank/DDBJ databases">
        <title>Jiella avicenniae sp. nov., a novel endophytic bacterium isolated from bark of Avicennia marina.</title>
        <authorList>
            <person name="Tuo L."/>
        </authorList>
    </citation>
    <scope>NUCLEOTIDE SEQUENCE</scope>
    <source>
        <strain evidence="1">CBK1P-4</strain>
    </source>
</reference>
<name>A0A9X1P2C8_9HYPH</name>
<accession>A0A9X1P2C8</accession>
<protein>
    <submittedName>
        <fullName evidence="1">Uncharacterized protein</fullName>
    </submittedName>
</protein>